<dbReference type="PANTHER" id="PTHR43591">
    <property type="entry name" value="METHYLTRANSFERASE"/>
    <property type="match status" value="1"/>
</dbReference>
<keyword evidence="3" id="KW-1185">Reference proteome</keyword>
<dbReference type="OrthoDB" id="70290at2"/>
<dbReference type="SUPFAM" id="SSF53335">
    <property type="entry name" value="S-adenosyl-L-methionine-dependent methyltransferases"/>
    <property type="match status" value="1"/>
</dbReference>
<reference evidence="2 3" key="1">
    <citation type="submission" date="2015-01" db="EMBL/GenBank/DDBJ databases">
        <title>Deinococcus soli/N5/whole genome sequencing.</title>
        <authorList>
            <person name="Kim M.K."/>
            <person name="Srinivasan S."/>
            <person name="Lee J.-J."/>
        </authorList>
    </citation>
    <scope>NUCLEOTIDE SEQUENCE [LARGE SCALE GENOMIC DNA]</scope>
    <source>
        <strain evidence="2 3">N5</strain>
    </source>
</reference>
<proteinExistence type="predicted"/>
<dbReference type="EMBL" id="CP011389">
    <property type="protein sequence ID" value="AKH16700.1"/>
    <property type="molecule type" value="Genomic_DNA"/>
</dbReference>
<dbReference type="KEGG" id="dch:SY84_06105"/>
<dbReference type="PATRIC" id="fig|1309411.5.peg.1248"/>
<dbReference type="CDD" id="cd02440">
    <property type="entry name" value="AdoMet_MTases"/>
    <property type="match status" value="1"/>
</dbReference>
<name>A0A0F7JQG9_9DEIO</name>
<organism evidence="2 3">
    <name type="scientific">Deinococcus soli</name>
    <name type="common">ex Cha et al. 2016</name>
    <dbReference type="NCBI Taxonomy" id="1309411"/>
    <lineage>
        <taxon>Bacteria</taxon>
        <taxon>Thermotogati</taxon>
        <taxon>Deinococcota</taxon>
        <taxon>Deinococci</taxon>
        <taxon>Deinococcales</taxon>
        <taxon>Deinococcaceae</taxon>
        <taxon>Deinococcus</taxon>
    </lineage>
</organism>
<dbReference type="Proteomes" id="UP000034024">
    <property type="component" value="Chromosome"/>
</dbReference>
<dbReference type="AlphaFoldDB" id="A0A0F7JQG9"/>
<accession>A0A0F7JQG9</accession>
<evidence type="ECO:0000259" key="1">
    <source>
        <dbReference type="Pfam" id="PF08241"/>
    </source>
</evidence>
<gene>
    <name evidence="2" type="ORF">SY84_06105</name>
</gene>
<dbReference type="InterPro" id="IPR029063">
    <property type="entry name" value="SAM-dependent_MTases_sf"/>
</dbReference>
<dbReference type="InterPro" id="IPR013216">
    <property type="entry name" value="Methyltransf_11"/>
</dbReference>
<feature type="domain" description="Methyltransferase type 11" evidence="1">
    <location>
        <begin position="53"/>
        <end position="133"/>
    </location>
</feature>
<protein>
    <recommendedName>
        <fullName evidence="1">Methyltransferase type 11 domain-containing protein</fullName>
    </recommendedName>
</protein>
<evidence type="ECO:0000313" key="3">
    <source>
        <dbReference type="Proteomes" id="UP000034024"/>
    </source>
</evidence>
<dbReference type="GO" id="GO:0008757">
    <property type="term" value="F:S-adenosylmethionine-dependent methyltransferase activity"/>
    <property type="evidence" value="ECO:0007669"/>
    <property type="project" value="InterPro"/>
</dbReference>
<dbReference type="Gene3D" id="3.40.50.150">
    <property type="entry name" value="Vaccinia Virus protein VP39"/>
    <property type="match status" value="1"/>
</dbReference>
<dbReference type="Pfam" id="PF08241">
    <property type="entry name" value="Methyltransf_11"/>
    <property type="match status" value="1"/>
</dbReference>
<sequence length="211" mass="22034">MADGRRQTAGGHPASASARLGARDAWLSRLCGRAWPEGLLLDALSLSPALDVLDVGAGDGRLLRELARRGHAGRVVGIDPTPGPGVQPASMVALPFPDASFAVVLFVRVLAHLPDPARALAEARRVLRPGGQVWDAAHGPVHLRATWAALGQPLAPGDTLPESALTVTCPLTVTGDDARFLLGTYGKEAEVSPHLFPVQDAAQLLVWSLAP</sequence>
<evidence type="ECO:0000313" key="2">
    <source>
        <dbReference type="EMBL" id="AKH16700.1"/>
    </source>
</evidence>